<dbReference type="Proteomes" id="UP000324222">
    <property type="component" value="Unassembled WGS sequence"/>
</dbReference>
<gene>
    <name evidence="1" type="ORF">E2C01_017966</name>
</gene>
<organism evidence="1 2">
    <name type="scientific">Portunus trituberculatus</name>
    <name type="common">Swimming crab</name>
    <name type="synonym">Neptunus trituberculatus</name>
    <dbReference type="NCBI Taxonomy" id="210409"/>
    <lineage>
        <taxon>Eukaryota</taxon>
        <taxon>Metazoa</taxon>
        <taxon>Ecdysozoa</taxon>
        <taxon>Arthropoda</taxon>
        <taxon>Crustacea</taxon>
        <taxon>Multicrustacea</taxon>
        <taxon>Malacostraca</taxon>
        <taxon>Eumalacostraca</taxon>
        <taxon>Eucarida</taxon>
        <taxon>Decapoda</taxon>
        <taxon>Pleocyemata</taxon>
        <taxon>Brachyura</taxon>
        <taxon>Eubrachyura</taxon>
        <taxon>Portunoidea</taxon>
        <taxon>Portunidae</taxon>
        <taxon>Portuninae</taxon>
        <taxon>Portunus</taxon>
    </lineage>
</organism>
<evidence type="ECO:0000313" key="1">
    <source>
        <dbReference type="EMBL" id="MPC24872.1"/>
    </source>
</evidence>
<keyword evidence="2" id="KW-1185">Reference proteome</keyword>
<accession>A0A5B7DTA6</accession>
<protein>
    <submittedName>
        <fullName evidence="1">Uncharacterized protein</fullName>
    </submittedName>
</protein>
<evidence type="ECO:0000313" key="2">
    <source>
        <dbReference type="Proteomes" id="UP000324222"/>
    </source>
</evidence>
<sequence length="62" mass="7003">MKSHSGMDLQWNSHDLADKHSPVEATMGDTHQRIAQGEYRSDVFGKRKMLAEMEGEAGRDMP</sequence>
<dbReference type="EMBL" id="VSRR010001385">
    <property type="protein sequence ID" value="MPC24872.1"/>
    <property type="molecule type" value="Genomic_DNA"/>
</dbReference>
<comment type="caution">
    <text evidence="1">The sequence shown here is derived from an EMBL/GenBank/DDBJ whole genome shotgun (WGS) entry which is preliminary data.</text>
</comment>
<proteinExistence type="predicted"/>
<name>A0A5B7DTA6_PORTR</name>
<dbReference type="AlphaFoldDB" id="A0A5B7DTA6"/>
<reference evidence="1 2" key="1">
    <citation type="submission" date="2019-05" db="EMBL/GenBank/DDBJ databases">
        <title>Another draft genome of Portunus trituberculatus and its Hox gene families provides insights of decapod evolution.</title>
        <authorList>
            <person name="Jeong J.-H."/>
            <person name="Song I."/>
            <person name="Kim S."/>
            <person name="Choi T."/>
            <person name="Kim D."/>
            <person name="Ryu S."/>
            <person name="Kim W."/>
        </authorList>
    </citation>
    <scope>NUCLEOTIDE SEQUENCE [LARGE SCALE GENOMIC DNA]</scope>
    <source>
        <tissue evidence="1">Muscle</tissue>
    </source>
</reference>